<dbReference type="Proteomes" id="UP000051530">
    <property type="component" value="Unassembled WGS sequence"/>
</dbReference>
<evidence type="ECO:0000313" key="1">
    <source>
        <dbReference type="EMBL" id="KRH94408.1"/>
    </source>
</evidence>
<protein>
    <submittedName>
        <fullName evidence="1">Uncharacterized protein</fullName>
    </submittedName>
</protein>
<keyword evidence="2" id="KW-1185">Reference proteome</keyword>
<evidence type="ECO:0000313" key="2">
    <source>
        <dbReference type="Proteomes" id="UP000051530"/>
    </source>
</evidence>
<sequence>MKYYVCLVPEHHNASIPISCSDILQSQYQLSETTVSVNDPKAELRE</sequence>
<comment type="caution">
    <text evidence="1">The sequence shown here is derived from an EMBL/GenBank/DDBJ whole genome shotgun (WGS) entry which is preliminary data.</text>
</comment>
<dbReference type="VEuPathDB" id="MicrosporidiaDB:M153_2700008691"/>
<dbReference type="AlphaFoldDB" id="A0A0R0LZ73"/>
<reference evidence="1 2" key="1">
    <citation type="submission" date="2015-07" db="EMBL/GenBank/DDBJ databases">
        <title>The genome of Pseudoloma neurophilia, a relevant intracellular parasite of the zebrafish.</title>
        <authorList>
            <person name="Ndikumana S."/>
            <person name="Pelin A."/>
            <person name="Sanders J."/>
            <person name="Corradi N."/>
        </authorList>
    </citation>
    <scope>NUCLEOTIDE SEQUENCE [LARGE SCALE GENOMIC DNA]</scope>
    <source>
        <strain evidence="1 2">MK1</strain>
    </source>
</reference>
<dbReference type="EMBL" id="LGUB01000080">
    <property type="protein sequence ID" value="KRH94408.1"/>
    <property type="molecule type" value="Genomic_DNA"/>
</dbReference>
<name>A0A0R0LZ73_9MICR</name>
<accession>A0A0R0LZ73</accession>
<organism evidence="1 2">
    <name type="scientific">Pseudoloma neurophilia</name>
    <dbReference type="NCBI Taxonomy" id="146866"/>
    <lineage>
        <taxon>Eukaryota</taxon>
        <taxon>Fungi</taxon>
        <taxon>Fungi incertae sedis</taxon>
        <taxon>Microsporidia</taxon>
        <taxon>Pseudoloma</taxon>
    </lineage>
</organism>
<proteinExistence type="predicted"/>
<gene>
    <name evidence="1" type="ORF">M153_2700008691</name>
</gene>